<dbReference type="Pfam" id="PF00916">
    <property type="entry name" value="Sulfate_transp"/>
    <property type="match status" value="1"/>
</dbReference>
<feature type="domain" description="STAS" evidence="6">
    <location>
        <begin position="439"/>
        <end position="543"/>
    </location>
</feature>
<feature type="transmembrane region" description="Helical" evidence="5">
    <location>
        <begin position="244"/>
        <end position="265"/>
    </location>
</feature>
<accession>A0ABT4QK05</accession>
<dbReference type="InterPro" id="IPR001902">
    <property type="entry name" value="SLC26A/SulP_fam"/>
</dbReference>
<dbReference type="RefSeq" id="WP_269885740.1">
    <property type="nucleotide sequence ID" value="NZ_JAQAGZ010000033.1"/>
</dbReference>
<feature type="transmembrane region" description="Helical" evidence="5">
    <location>
        <begin position="123"/>
        <end position="144"/>
    </location>
</feature>
<feature type="transmembrane region" description="Helical" evidence="5">
    <location>
        <begin position="165"/>
        <end position="186"/>
    </location>
</feature>
<comment type="subcellular location">
    <subcellularLocation>
        <location evidence="1">Membrane</location>
        <topology evidence="1">Multi-pass membrane protein</topology>
    </subcellularLocation>
</comment>
<dbReference type="Gene3D" id="3.30.750.24">
    <property type="entry name" value="STAS domain"/>
    <property type="match status" value="1"/>
</dbReference>
<gene>
    <name evidence="7" type="primary">sulP</name>
    <name evidence="7" type="ORF">O9H85_33645</name>
</gene>
<evidence type="ECO:0000256" key="4">
    <source>
        <dbReference type="ARBA" id="ARBA00023136"/>
    </source>
</evidence>
<sequence>MKWSGRFEGYNSQALRRDLVAGLIVGVVAIPLAMSFAIASGVKPQFGIYTTIVAGFLISLLGGSKFQIGGPTGAFVPILLGIVLQYGYENLLLAGIIAGIILVLMGIFKLGILIQFIPRPVTIGFTSGIAVIIFSGQIANFFGLRNMKSHEDFLSNMKEIGTHLYTLNMYSVITAVVSLVVIIFLPKVFPKIPASLVGLIVSSIVAALFFSGKVETIGSTYGAIPSTLPTLSIPHFSLEKIQQLLPPAFVIAMLGGIESLLSAVVADGMSGSKHNSNRELIGQGIANIAAPLFGGIPATGAIARTATNIKNGAASPISGMVHGVVVLLVLILFAPLASAIPLSSMAPILMVVAWNMSERKEFAHVLKTKTSDSIILVITFLLTVLTNLTTAVEVGLLLAVIVFVKRMRDILTVTKVLPDPSMKNEKVKSYMVNEGHDCPQVGIYTIEGPLFFGAANMFEKSIMDTLRLHPKVLLLRMGKVPFMDATGESNLASIVKHFKKSGGSVLLSGIQPQPKAYLKKTGLDQIIGEDHFFDHTGEAITYALNKLDYNKCLGCKHFAFRECAGLSSRTGQQQVMEHSTEKASKQVLVAHKP</sequence>
<dbReference type="Pfam" id="PF01740">
    <property type="entry name" value="STAS"/>
    <property type="match status" value="1"/>
</dbReference>
<dbReference type="InterPro" id="IPR011547">
    <property type="entry name" value="SLC26A/SulP_dom"/>
</dbReference>
<keyword evidence="4 5" id="KW-0472">Membrane</keyword>
<feature type="transmembrane region" description="Helical" evidence="5">
    <location>
        <begin position="324"/>
        <end position="354"/>
    </location>
</feature>
<proteinExistence type="predicted"/>
<protein>
    <submittedName>
        <fullName evidence="7">Sulfate permease</fullName>
    </submittedName>
</protein>
<dbReference type="CDD" id="cd07042">
    <property type="entry name" value="STAS_SulP_like_sulfate_transporter"/>
    <property type="match status" value="1"/>
</dbReference>
<dbReference type="SUPFAM" id="SSF52091">
    <property type="entry name" value="SpoIIaa-like"/>
    <property type="match status" value="1"/>
</dbReference>
<dbReference type="NCBIfam" id="TIGR00815">
    <property type="entry name" value="sulP"/>
    <property type="match status" value="1"/>
</dbReference>
<feature type="transmembrane region" description="Helical" evidence="5">
    <location>
        <begin position="20"/>
        <end position="39"/>
    </location>
</feature>
<dbReference type="PANTHER" id="PTHR11814">
    <property type="entry name" value="SULFATE TRANSPORTER"/>
    <property type="match status" value="1"/>
</dbReference>
<keyword evidence="3 5" id="KW-1133">Transmembrane helix</keyword>
<evidence type="ECO:0000256" key="2">
    <source>
        <dbReference type="ARBA" id="ARBA00022692"/>
    </source>
</evidence>
<evidence type="ECO:0000259" key="6">
    <source>
        <dbReference type="PROSITE" id="PS50801"/>
    </source>
</evidence>
<dbReference type="EMBL" id="JAQAGZ010000033">
    <property type="protein sequence ID" value="MCZ8517208.1"/>
    <property type="molecule type" value="Genomic_DNA"/>
</dbReference>
<evidence type="ECO:0000256" key="5">
    <source>
        <dbReference type="SAM" id="Phobius"/>
    </source>
</evidence>
<evidence type="ECO:0000256" key="3">
    <source>
        <dbReference type="ARBA" id="ARBA00022989"/>
    </source>
</evidence>
<evidence type="ECO:0000313" key="8">
    <source>
        <dbReference type="Proteomes" id="UP001527882"/>
    </source>
</evidence>
<dbReference type="InterPro" id="IPR036513">
    <property type="entry name" value="STAS_dom_sf"/>
</dbReference>
<feature type="transmembrane region" description="Helical" evidence="5">
    <location>
        <begin position="68"/>
        <end position="84"/>
    </location>
</feature>
<feature type="transmembrane region" description="Helical" evidence="5">
    <location>
        <begin position="285"/>
        <end position="303"/>
    </location>
</feature>
<comment type="caution">
    <text evidence="7">The sequence shown here is derived from an EMBL/GenBank/DDBJ whole genome shotgun (WGS) entry which is preliminary data.</text>
</comment>
<feature type="transmembrane region" description="Helical" evidence="5">
    <location>
        <begin position="374"/>
        <end position="404"/>
    </location>
</feature>
<evidence type="ECO:0000256" key="1">
    <source>
        <dbReference type="ARBA" id="ARBA00004141"/>
    </source>
</evidence>
<dbReference type="InterPro" id="IPR002645">
    <property type="entry name" value="STAS_dom"/>
</dbReference>
<keyword evidence="8" id="KW-1185">Reference proteome</keyword>
<dbReference type="PROSITE" id="PS50801">
    <property type="entry name" value="STAS"/>
    <property type="match status" value="1"/>
</dbReference>
<keyword evidence="2 5" id="KW-0812">Transmembrane</keyword>
<reference evidence="7 8" key="1">
    <citation type="submission" date="2022-12" db="EMBL/GenBank/DDBJ databases">
        <title>Draft genome sequence of Paenibacillus sp. dW9.</title>
        <authorList>
            <person name="Choi E.-W."/>
            <person name="Kim D.-U."/>
        </authorList>
    </citation>
    <scope>NUCLEOTIDE SEQUENCE [LARGE SCALE GENOMIC DNA]</scope>
    <source>
        <strain evidence="8">dW9</strain>
    </source>
</reference>
<feature type="transmembrane region" description="Helical" evidence="5">
    <location>
        <begin position="91"/>
        <end position="117"/>
    </location>
</feature>
<evidence type="ECO:0000313" key="7">
    <source>
        <dbReference type="EMBL" id="MCZ8517208.1"/>
    </source>
</evidence>
<feature type="transmembrane region" description="Helical" evidence="5">
    <location>
        <begin position="192"/>
        <end position="210"/>
    </location>
</feature>
<name>A0ABT4QK05_9BACL</name>
<organism evidence="7 8">
    <name type="scientific">Paenibacillus gyeongsangnamensis</name>
    <dbReference type="NCBI Taxonomy" id="3388067"/>
    <lineage>
        <taxon>Bacteria</taxon>
        <taxon>Bacillati</taxon>
        <taxon>Bacillota</taxon>
        <taxon>Bacilli</taxon>
        <taxon>Bacillales</taxon>
        <taxon>Paenibacillaceae</taxon>
        <taxon>Paenibacillus</taxon>
    </lineage>
</organism>
<dbReference type="Proteomes" id="UP001527882">
    <property type="component" value="Unassembled WGS sequence"/>
</dbReference>